<dbReference type="OrthoDB" id="5705783at2"/>
<dbReference type="Proteomes" id="UP000282125">
    <property type="component" value="Unassembled WGS sequence"/>
</dbReference>
<organism evidence="1 2">
    <name type="scientific">Falsigemmobacter faecalis</name>
    <dbReference type="NCBI Taxonomy" id="2488730"/>
    <lineage>
        <taxon>Bacteria</taxon>
        <taxon>Pseudomonadati</taxon>
        <taxon>Pseudomonadota</taxon>
        <taxon>Alphaproteobacteria</taxon>
        <taxon>Rhodobacterales</taxon>
        <taxon>Paracoccaceae</taxon>
        <taxon>Falsigemmobacter</taxon>
    </lineage>
</organism>
<gene>
    <name evidence="1" type="ORF">EG244_12110</name>
</gene>
<name>A0A3P3DHS6_9RHOB</name>
<dbReference type="RefSeq" id="WP_124965260.1">
    <property type="nucleotide sequence ID" value="NZ_RRAZ01000016.1"/>
</dbReference>
<evidence type="ECO:0000313" key="2">
    <source>
        <dbReference type="Proteomes" id="UP000282125"/>
    </source>
</evidence>
<proteinExistence type="predicted"/>
<reference evidence="1 2" key="1">
    <citation type="submission" date="2018-11" db="EMBL/GenBank/DDBJ databases">
        <title>Gemmobacter sp. nov., YIM 102744-1 draft genome.</title>
        <authorList>
            <person name="Li G."/>
            <person name="Jiang Y."/>
        </authorList>
    </citation>
    <scope>NUCLEOTIDE SEQUENCE [LARGE SCALE GENOMIC DNA]</scope>
    <source>
        <strain evidence="1 2">YIM 102744-1</strain>
    </source>
</reference>
<evidence type="ECO:0000313" key="1">
    <source>
        <dbReference type="EMBL" id="RRH73810.1"/>
    </source>
</evidence>
<sequence length="77" mass="8949">MVFSDQPEFETHWLNRLLAVAGLAPVPVQHFSQGLEEILNDRQLDFYHERLMRLPAPHRTGPDSARFTEALRYALTM</sequence>
<protein>
    <submittedName>
        <fullName evidence="1">Uncharacterized protein</fullName>
    </submittedName>
</protein>
<dbReference type="AlphaFoldDB" id="A0A3P3DHS6"/>
<comment type="caution">
    <text evidence="1">The sequence shown here is derived from an EMBL/GenBank/DDBJ whole genome shotgun (WGS) entry which is preliminary data.</text>
</comment>
<dbReference type="EMBL" id="RRAZ01000016">
    <property type="protein sequence ID" value="RRH73810.1"/>
    <property type="molecule type" value="Genomic_DNA"/>
</dbReference>
<keyword evidence="2" id="KW-1185">Reference proteome</keyword>
<accession>A0A3P3DHS6</accession>